<dbReference type="Gene3D" id="3.40.50.2000">
    <property type="entry name" value="Glycogen Phosphorylase B"/>
    <property type="match status" value="1"/>
</dbReference>
<dbReference type="EC" id="2.4.-.-" evidence="2"/>
<comment type="caution">
    <text evidence="2">The sequence shown here is derived from an EMBL/GenBank/DDBJ whole genome shotgun (WGS) entry which is preliminary data.</text>
</comment>
<evidence type="ECO:0000313" key="3">
    <source>
        <dbReference type="Proteomes" id="UP001596066"/>
    </source>
</evidence>
<evidence type="ECO:0000256" key="1">
    <source>
        <dbReference type="SAM" id="MobiDB-lite"/>
    </source>
</evidence>
<feature type="region of interest" description="Disordered" evidence="1">
    <location>
        <begin position="207"/>
        <end position="233"/>
    </location>
</feature>
<protein>
    <submittedName>
        <fullName evidence="2">Glycosyltransferase</fullName>
        <ecNumber evidence="2">2.4.-.-</ecNumber>
    </submittedName>
</protein>
<keyword evidence="2" id="KW-0808">Transferase</keyword>
<name>A0ABW0V6N1_9ACTN</name>
<gene>
    <name evidence="2" type="ORF">ACFPZF_08175</name>
</gene>
<evidence type="ECO:0000313" key="2">
    <source>
        <dbReference type="EMBL" id="MFC5641337.1"/>
    </source>
</evidence>
<feature type="compositionally biased region" description="Polar residues" evidence="1">
    <location>
        <begin position="209"/>
        <end position="226"/>
    </location>
</feature>
<dbReference type="Proteomes" id="UP001596066">
    <property type="component" value="Unassembled WGS sequence"/>
</dbReference>
<reference evidence="3" key="1">
    <citation type="journal article" date="2019" name="Int. J. Syst. Evol. Microbiol.">
        <title>The Global Catalogue of Microorganisms (GCM) 10K type strain sequencing project: providing services to taxonomists for standard genome sequencing and annotation.</title>
        <authorList>
            <consortium name="The Broad Institute Genomics Platform"/>
            <consortium name="The Broad Institute Genome Sequencing Center for Infectious Disease"/>
            <person name="Wu L."/>
            <person name="Ma J."/>
        </authorList>
    </citation>
    <scope>NUCLEOTIDE SEQUENCE [LARGE SCALE GENOMIC DNA]</scope>
    <source>
        <strain evidence="3">CGMCC 4.1622</strain>
    </source>
</reference>
<dbReference type="GO" id="GO:0016757">
    <property type="term" value="F:glycosyltransferase activity"/>
    <property type="evidence" value="ECO:0007669"/>
    <property type="project" value="UniProtKB-KW"/>
</dbReference>
<dbReference type="EMBL" id="JBHSOC010000011">
    <property type="protein sequence ID" value="MFC5641337.1"/>
    <property type="molecule type" value="Genomic_DNA"/>
</dbReference>
<dbReference type="RefSeq" id="WP_346143373.1">
    <property type="nucleotide sequence ID" value="NZ_BAAAUA010000013.1"/>
</dbReference>
<keyword evidence="2" id="KW-0328">Glycosyltransferase</keyword>
<sequence length="233" mass="24913">MLVDTTSFRPRALLPAERARVLAQAAIKPGQASSRGLPTLWTKDVQLRPVIIAIPEESELQFLPSLLDGFLKVGPPRLPEHLAPVLVLCPPTGTSQSWPHAGSDVIVASACDLEERQVLLAAADLFLASSAETTRAVHEAMATALPVIGTTGGSLEREITTGGHDANGWLADRGDLDALARAIVQACLYRPERLRRGTAAAEHLRCQARRTTNSQPLGSTPSARPTTDSRRVV</sequence>
<keyword evidence="3" id="KW-1185">Reference proteome</keyword>
<organism evidence="2 3">
    <name type="scientific">Kitasatospora cinereorecta</name>
    <dbReference type="NCBI Taxonomy" id="285560"/>
    <lineage>
        <taxon>Bacteria</taxon>
        <taxon>Bacillati</taxon>
        <taxon>Actinomycetota</taxon>
        <taxon>Actinomycetes</taxon>
        <taxon>Kitasatosporales</taxon>
        <taxon>Streptomycetaceae</taxon>
        <taxon>Kitasatospora</taxon>
    </lineage>
</organism>
<accession>A0ABW0V6N1</accession>
<dbReference type="SUPFAM" id="SSF53756">
    <property type="entry name" value="UDP-Glycosyltransferase/glycogen phosphorylase"/>
    <property type="match status" value="1"/>
</dbReference>
<dbReference type="Pfam" id="PF13692">
    <property type="entry name" value="Glyco_trans_1_4"/>
    <property type="match status" value="1"/>
</dbReference>
<proteinExistence type="predicted"/>